<name>K0RJV9_THAOC</name>
<reference evidence="2 3" key="1">
    <citation type="journal article" date="2012" name="Genome Biol.">
        <title>Genome and low-iron response of an oceanic diatom adapted to chronic iron limitation.</title>
        <authorList>
            <person name="Lommer M."/>
            <person name="Specht M."/>
            <person name="Roy A.S."/>
            <person name="Kraemer L."/>
            <person name="Andreson R."/>
            <person name="Gutowska M.A."/>
            <person name="Wolf J."/>
            <person name="Bergner S.V."/>
            <person name="Schilhabel M.B."/>
            <person name="Klostermeier U.C."/>
            <person name="Beiko R.G."/>
            <person name="Rosenstiel P."/>
            <person name="Hippler M."/>
            <person name="Laroche J."/>
        </authorList>
    </citation>
    <scope>NUCLEOTIDE SEQUENCE [LARGE SCALE GENOMIC DNA]</scope>
    <source>
        <strain evidence="2 3">CCMP1005</strain>
    </source>
</reference>
<sequence>MPDNGDLADGTGRWERIGVQPCVEGGRIRQYTAACGAPVVQTPEAIGYEARGWRGRSAGWELGCIARASAFESVSALNTKPLMNEDILMRRWTGRLVFRNRLGHSKAAGGRRPAFTRSLLAGEGARDMGQSQDMGPLSRIELE</sequence>
<dbReference type="Proteomes" id="UP000266841">
    <property type="component" value="Unassembled WGS sequence"/>
</dbReference>
<dbReference type="EMBL" id="AGNL01039612">
    <property type="protein sequence ID" value="EJK52549.1"/>
    <property type="molecule type" value="Genomic_DNA"/>
</dbReference>
<evidence type="ECO:0000313" key="2">
    <source>
        <dbReference type="EMBL" id="EJK52549.1"/>
    </source>
</evidence>
<dbReference type="AlphaFoldDB" id="K0RJV9"/>
<gene>
    <name evidence="2" type="ORF">THAOC_28159</name>
</gene>
<evidence type="ECO:0000256" key="1">
    <source>
        <dbReference type="SAM" id="MobiDB-lite"/>
    </source>
</evidence>
<comment type="caution">
    <text evidence="2">The sequence shown here is derived from an EMBL/GenBank/DDBJ whole genome shotgun (WGS) entry which is preliminary data.</text>
</comment>
<protein>
    <submittedName>
        <fullName evidence="2">Uncharacterized protein</fullName>
    </submittedName>
</protein>
<feature type="region of interest" description="Disordered" evidence="1">
    <location>
        <begin position="122"/>
        <end position="143"/>
    </location>
</feature>
<evidence type="ECO:0000313" key="3">
    <source>
        <dbReference type="Proteomes" id="UP000266841"/>
    </source>
</evidence>
<proteinExistence type="predicted"/>
<accession>K0RJV9</accession>
<keyword evidence="3" id="KW-1185">Reference proteome</keyword>
<organism evidence="2 3">
    <name type="scientific">Thalassiosira oceanica</name>
    <name type="common">Marine diatom</name>
    <dbReference type="NCBI Taxonomy" id="159749"/>
    <lineage>
        <taxon>Eukaryota</taxon>
        <taxon>Sar</taxon>
        <taxon>Stramenopiles</taxon>
        <taxon>Ochrophyta</taxon>
        <taxon>Bacillariophyta</taxon>
        <taxon>Coscinodiscophyceae</taxon>
        <taxon>Thalassiosirophycidae</taxon>
        <taxon>Thalassiosirales</taxon>
        <taxon>Thalassiosiraceae</taxon>
        <taxon>Thalassiosira</taxon>
    </lineage>
</organism>